<evidence type="ECO:0000313" key="8">
    <source>
        <dbReference type="EMBL" id="RAQ30331.1"/>
    </source>
</evidence>
<dbReference type="AlphaFoldDB" id="A0A328UGY0"/>
<gene>
    <name evidence="8" type="ORF">DPQ25_02160</name>
</gene>
<dbReference type="EMBL" id="QLYR01000001">
    <property type="protein sequence ID" value="RAQ30331.1"/>
    <property type="molecule type" value="Genomic_DNA"/>
</dbReference>
<dbReference type="Pfam" id="PF10035">
    <property type="entry name" value="DUF2179"/>
    <property type="match status" value="1"/>
</dbReference>
<keyword evidence="9" id="KW-1185">Reference proteome</keyword>
<dbReference type="InterPro" id="IPR015867">
    <property type="entry name" value="N-reg_PII/ATP_PRibTrfase_C"/>
</dbReference>
<dbReference type="PANTHER" id="PTHR33545:SF5">
    <property type="entry name" value="UPF0750 MEMBRANE PROTEIN YITT"/>
    <property type="match status" value="1"/>
</dbReference>
<proteinExistence type="predicted"/>
<dbReference type="Proteomes" id="UP000249377">
    <property type="component" value="Unassembled WGS sequence"/>
</dbReference>
<evidence type="ECO:0000256" key="4">
    <source>
        <dbReference type="ARBA" id="ARBA00022989"/>
    </source>
</evidence>
<keyword evidence="3 6" id="KW-0812">Transmembrane</keyword>
<evidence type="ECO:0000256" key="2">
    <source>
        <dbReference type="ARBA" id="ARBA00022475"/>
    </source>
</evidence>
<feature type="transmembrane region" description="Helical" evidence="6">
    <location>
        <begin position="12"/>
        <end position="34"/>
    </location>
</feature>
<evidence type="ECO:0000256" key="5">
    <source>
        <dbReference type="ARBA" id="ARBA00023136"/>
    </source>
</evidence>
<accession>A0A328UGY0</accession>
<dbReference type="InterPro" id="IPR019264">
    <property type="entry name" value="DUF2179"/>
</dbReference>
<evidence type="ECO:0000256" key="6">
    <source>
        <dbReference type="SAM" id="Phobius"/>
    </source>
</evidence>
<dbReference type="InterPro" id="IPR051461">
    <property type="entry name" value="UPF0750_membrane"/>
</dbReference>
<dbReference type="GO" id="GO:0005886">
    <property type="term" value="C:plasma membrane"/>
    <property type="evidence" value="ECO:0007669"/>
    <property type="project" value="UniProtKB-SubCell"/>
</dbReference>
<dbReference type="Pfam" id="PF02588">
    <property type="entry name" value="YitT_membrane"/>
    <property type="match status" value="1"/>
</dbReference>
<dbReference type="PANTHER" id="PTHR33545">
    <property type="entry name" value="UPF0750 MEMBRANE PROTEIN YITT-RELATED"/>
    <property type="match status" value="1"/>
</dbReference>
<feature type="transmembrane region" description="Helical" evidence="6">
    <location>
        <begin position="185"/>
        <end position="205"/>
    </location>
</feature>
<feature type="transmembrane region" description="Helical" evidence="6">
    <location>
        <begin position="157"/>
        <end position="179"/>
    </location>
</feature>
<dbReference type="InterPro" id="IPR003740">
    <property type="entry name" value="YitT"/>
</dbReference>
<comment type="caution">
    <text evidence="8">The sequence shown here is derived from an EMBL/GenBank/DDBJ whole genome shotgun (WGS) entry which is preliminary data.</text>
</comment>
<comment type="subcellular location">
    <subcellularLocation>
        <location evidence="1">Cell membrane</location>
        <topology evidence="1">Multi-pass membrane protein</topology>
    </subcellularLocation>
</comment>
<evidence type="ECO:0000313" key="9">
    <source>
        <dbReference type="Proteomes" id="UP000249377"/>
    </source>
</evidence>
<dbReference type="CDD" id="cd16380">
    <property type="entry name" value="YitT_C"/>
    <property type="match status" value="1"/>
</dbReference>
<keyword evidence="2" id="KW-1003">Cell membrane</keyword>
<organism evidence="8 9">
    <name type="scientific">Hydrogeniiclostridium mannosilyticum</name>
    <dbReference type="NCBI Taxonomy" id="2764322"/>
    <lineage>
        <taxon>Bacteria</taxon>
        <taxon>Bacillati</taxon>
        <taxon>Bacillota</taxon>
        <taxon>Clostridia</taxon>
        <taxon>Eubacteriales</taxon>
        <taxon>Acutalibacteraceae</taxon>
        <taxon>Hydrogeniiclostridium</taxon>
    </lineage>
</organism>
<sequence>MRGTASEKKPVAFLKDFLFFIIGGALYAASVRIFTAPNQIAPGGVTGLSTVINYLIGVPIGTLSFLLNIPIFVWAVIALGFKTVAKTIAATFLMSAAIDLFSLLVPGTFSPYMGNPLLAAICGGLLEGAGLSMVFLRGGTTGGSDMVARLLGARVPHISMGKLIFAVDCVVILISAFVYRSLESALYAGITIFISSRVIDAILYGTDAGTGKFILIISEKNEEIARDILGNIERGVTRLQAKGGYSGRNGEVLLCAVRRYEVAGVKEIIHAHDPAAFVIVGEAGEIRGEGFRRINAAAKGRKKKSTRAKR</sequence>
<dbReference type="Gene3D" id="3.30.70.120">
    <property type="match status" value="1"/>
</dbReference>
<name>A0A328UGY0_9FIRM</name>
<evidence type="ECO:0000256" key="1">
    <source>
        <dbReference type="ARBA" id="ARBA00004651"/>
    </source>
</evidence>
<feature type="domain" description="DUF2179" evidence="7">
    <location>
        <begin position="234"/>
        <end position="288"/>
    </location>
</feature>
<evidence type="ECO:0000256" key="3">
    <source>
        <dbReference type="ARBA" id="ARBA00022692"/>
    </source>
</evidence>
<dbReference type="RefSeq" id="WP_112331528.1">
    <property type="nucleotide sequence ID" value="NZ_QLYR01000001.1"/>
</dbReference>
<evidence type="ECO:0000259" key="7">
    <source>
        <dbReference type="Pfam" id="PF10035"/>
    </source>
</evidence>
<dbReference type="PIRSF" id="PIRSF006483">
    <property type="entry name" value="Membrane_protein_YitT"/>
    <property type="match status" value="1"/>
</dbReference>
<protein>
    <submittedName>
        <fullName evidence="8">YitT family protein</fullName>
    </submittedName>
</protein>
<keyword evidence="5 6" id="KW-0472">Membrane</keyword>
<feature type="transmembrane region" description="Helical" evidence="6">
    <location>
        <begin position="54"/>
        <end position="81"/>
    </location>
</feature>
<keyword evidence="4 6" id="KW-1133">Transmembrane helix</keyword>
<reference evidence="8 9" key="1">
    <citation type="submission" date="2018-06" db="EMBL/GenBank/DDBJ databases">
        <title>Noncontiguous genome sequence of Ruminococcaceae bacterium ASD2818.</title>
        <authorList>
            <person name="Chaplin A.V."/>
            <person name="Sokolova S.R."/>
            <person name="Kochetkova T.O."/>
            <person name="Goltsov A.Y."/>
            <person name="Trofimov D.Y."/>
            <person name="Efimov B.A."/>
        </authorList>
    </citation>
    <scope>NUCLEOTIDE SEQUENCE [LARGE SCALE GENOMIC DNA]</scope>
    <source>
        <strain evidence="8 9">ASD2818</strain>
    </source>
</reference>
<feature type="transmembrane region" description="Helical" evidence="6">
    <location>
        <begin position="117"/>
        <end position="136"/>
    </location>
</feature>